<accession>A0A011VTH5</accession>
<gene>
    <name evidence="1" type="ORF">RASY3_14470</name>
</gene>
<protein>
    <submittedName>
        <fullName evidence="1">Uncharacterized protein</fullName>
    </submittedName>
</protein>
<sequence length="75" mass="8538">MNHTQAVKHAYNKSKEFFYGDIPAFELALKFAEKGKYNTANDLLMVAKAECVEALKFCEMDISLADIELYEVAKK</sequence>
<evidence type="ECO:0000313" key="2">
    <source>
        <dbReference type="Proteomes" id="UP000021369"/>
    </source>
</evidence>
<proteinExistence type="predicted"/>
<name>A0A011VTH5_RUMAL</name>
<reference evidence="1 2" key="1">
    <citation type="submission" date="2013-06" db="EMBL/GenBank/DDBJ databases">
        <title>Rumen cellulosomics: divergent fiber-degrading strategies revealed by comparative genome-wide analysis of six Ruminococcal strains.</title>
        <authorList>
            <person name="Dassa B."/>
            <person name="Borovok I."/>
            <person name="Lamed R."/>
            <person name="Flint H."/>
            <person name="Yeoman C.J."/>
            <person name="White B."/>
            <person name="Bayer E.A."/>
        </authorList>
    </citation>
    <scope>NUCLEOTIDE SEQUENCE [LARGE SCALE GENOMIC DNA]</scope>
    <source>
        <strain evidence="1 2">SY3</strain>
    </source>
</reference>
<evidence type="ECO:0000313" key="1">
    <source>
        <dbReference type="EMBL" id="EXM38526.1"/>
    </source>
</evidence>
<dbReference type="EMBL" id="JEOB01000004">
    <property type="protein sequence ID" value="EXM38526.1"/>
    <property type="molecule type" value="Genomic_DNA"/>
</dbReference>
<organism evidence="1 2">
    <name type="scientific">Ruminococcus albus SY3</name>
    <dbReference type="NCBI Taxonomy" id="1341156"/>
    <lineage>
        <taxon>Bacteria</taxon>
        <taxon>Bacillati</taxon>
        <taxon>Bacillota</taxon>
        <taxon>Clostridia</taxon>
        <taxon>Eubacteriales</taxon>
        <taxon>Oscillospiraceae</taxon>
        <taxon>Ruminococcus</taxon>
    </lineage>
</organism>
<dbReference type="PATRIC" id="fig|1341156.4.peg.2546"/>
<dbReference type="RefSeq" id="WP_037289328.1">
    <property type="nucleotide sequence ID" value="NZ_JEOB01000004.1"/>
</dbReference>
<comment type="caution">
    <text evidence="1">The sequence shown here is derived from an EMBL/GenBank/DDBJ whole genome shotgun (WGS) entry which is preliminary data.</text>
</comment>
<keyword evidence="2" id="KW-1185">Reference proteome</keyword>
<dbReference type="AlphaFoldDB" id="A0A011VTH5"/>
<dbReference type="Proteomes" id="UP000021369">
    <property type="component" value="Unassembled WGS sequence"/>
</dbReference>